<name>A0A9D2JY92_9FIRM</name>
<dbReference type="GO" id="GO:0006281">
    <property type="term" value="P:DNA repair"/>
    <property type="evidence" value="ECO:0007669"/>
    <property type="project" value="TreeGrafter"/>
</dbReference>
<accession>A0A9D2JY92</accession>
<dbReference type="SFLD" id="SFLDG01129">
    <property type="entry name" value="C1.5:_HAD__Beta-PGM__Phosphata"/>
    <property type="match status" value="1"/>
</dbReference>
<dbReference type="NCBIfam" id="TIGR01549">
    <property type="entry name" value="HAD-SF-IA-v1"/>
    <property type="match status" value="1"/>
</dbReference>
<sequence length="214" mass="23565">MLKAVLLDLDGTLLDTLGDIVYYVNEALAAFSFPPITPEQTARFIGDGAWELMERAVPHGAKELNACYEYFREHFARNTQEHTRLYDGELETLHALKARGFKLGVVTNKPQDATEGCIQKFFPEGLFDFVGGDTGSFPCKPDPSLAQYAALTLRVSPSECAFIGDGETDAQVALRAGMFGVSVLWGYRSKEQLSAAGATRFASSYEELFRLLTT</sequence>
<reference evidence="1" key="1">
    <citation type="journal article" date="2021" name="PeerJ">
        <title>Extensive microbial diversity within the chicken gut microbiome revealed by metagenomics and culture.</title>
        <authorList>
            <person name="Gilroy R."/>
            <person name="Ravi A."/>
            <person name="Getino M."/>
            <person name="Pursley I."/>
            <person name="Horton D.L."/>
            <person name="Alikhan N.F."/>
            <person name="Baker D."/>
            <person name="Gharbi K."/>
            <person name="Hall N."/>
            <person name="Watson M."/>
            <person name="Adriaenssens E.M."/>
            <person name="Foster-Nyarko E."/>
            <person name="Jarju S."/>
            <person name="Secka A."/>
            <person name="Antonio M."/>
            <person name="Oren A."/>
            <person name="Chaudhuri R.R."/>
            <person name="La Ragione R."/>
            <person name="Hildebrand F."/>
            <person name="Pallen M.J."/>
        </authorList>
    </citation>
    <scope>NUCLEOTIDE SEQUENCE</scope>
    <source>
        <strain evidence="1">ChiW7-2402</strain>
    </source>
</reference>
<reference evidence="1" key="2">
    <citation type="submission" date="2021-04" db="EMBL/GenBank/DDBJ databases">
        <authorList>
            <person name="Gilroy R."/>
        </authorList>
    </citation>
    <scope>NUCLEOTIDE SEQUENCE</scope>
    <source>
        <strain evidence="1">ChiW7-2402</strain>
    </source>
</reference>
<dbReference type="InterPro" id="IPR036412">
    <property type="entry name" value="HAD-like_sf"/>
</dbReference>
<dbReference type="EMBL" id="DXBB01000010">
    <property type="protein sequence ID" value="HIZ72080.1"/>
    <property type="molecule type" value="Genomic_DNA"/>
</dbReference>
<dbReference type="SFLD" id="SFLDG01135">
    <property type="entry name" value="C1.5.6:_HAD__Beta-PGM__Phospha"/>
    <property type="match status" value="1"/>
</dbReference>
<dbReference type="PRINTS" id="PR00413">
    <property type="entry name" value="HADHALOGNASE"/>
</dbReference>
<dbReference type="GO" id="GO:0005829">
    <property type="term" value="C:cytosol"/>
    <property type="evidence" value="ECO:0007669"/>
    <property type="project" value="TreeGrafter"/>
</dbReference>
<dbReference type="InterPro" id="IPR006439">
    <property type="entry name" value="HAD-SF_hydro_IA"/>
</dbReference>
<dbReference type="SFLD" id="SFLDS00003">
    <property type="entry name" value="Haloacid_Dehalogenase"/>
    <property type="match status" value="1"/>
</dbReference>
<evidence type="ECO:0000313" key="1">
    <source>
        <dbReference type="EMBL" id="HIZ72080.1"/>
    </source>
</evidence>
<dbReference type="PANTHER" id="PTHR43434:SF1">
    <property type="entry name" value="PHOSPHOGLYCOLATE PHOSPHATASE"/>
    <property type="match status" value="1"/>
</dbReference>
<evidence type="ECO:0000313" key="2">
    <source>
        <dbReference type="Proteomes" id="UP000824102"/>
    </source>
</evidence>
<dbReference type="InterPro" id="IPR041492">
    <property type="entry name" value="HAD_2"/>
</dbReference>
<dbReference type="GO" id="GO:0008967">
    <property type="term" value="F:phosphoglycolate phosphatase activity"/>
    <property type="evidence" value="ECO:0007669"/>
    <property type="project" value="TreeGrafter"/>
</dbReference>
<protein>
    <submittedName>
        <fullName evidence="1">HAD family hydrolase</fullName>
    </submittedName>
</protein>
<dbReference type="InterPro" id="IPR023214">
    <property type="entry name" value="HAD_sf"/>
</dbReference>
<dbReference type="Proteomes" id="UP000824102">
    <property type="component" value="Unassembled WGS sequence"/>
</dbReference>
<organism evidence="1 2">
    <name type="scientific">Candidatus Gallimonas intestinavium</name>
    <dbReference type="NCBI Taxonomy" id="2838603"/>
    <lineage>
        <taxon>Bacteria</taxon>
        <taxon>Bacillati</taxon>
        <taxon>Bacillota</taxon>
        <taxon>Clostridia</taxon>
        <taxon>Candidatus Gallimonas</taxon>
    </lineage>
</organism>
<proteinExistence type="predicted"/>
<dbReference type="AlphaFoldDB" id="A0A9D2JY92"/>
<dbReference type="InterPro" id="IPR050155">
    <property type="entry name" value="HAD-like_hydrolase_sf"/>
</dbReference>
<dbReference type="SUPFAM" id="SSF56784">
    <property type="entry name" value="HAD-like"/>
    <property type="match status" value="1"/>
</dbReference>
<comment type="caution">
    <text evidence="1">The sequence shown here is derived from an EMBL/GenBank/DDBJ whole genome shotgun (WGS) entry which is preliminary data.</text>
</comment>
<dbReference type="Gene3D" id="3.40.50.1000">
    <property type="entry name" value="HAD superfamily/HAD-like"/>
    <property type="match status" value="1"/>
</dbReference>
<dbReference type="InterPro" id="IPR023198">
    <property type="entry name" value="PGP-like_dom2"/>
</dbReference>
<dbReference type="PANTHER" id="PTHR43434">
    <property type="entry name" value="PHOSPHOGLYCOLATE PHOSPHATASE"/>
    <property type="match status" value="1"/>
</dbReference>
<dbReference type="Gene3D" id="1.10.150.240">
    <property type="entry name" value="Putative phosphatase, domain 2"/>
    <property type="match status" value="1"/>
</dbReference>
<keyword evidence="1" id="KW-0378">Hydrolase</keyword>
<gene>
    <name evidence="1" type="ORF">H9964_00705</name>
</gene>
<dbReference type="Pfam" id="PF13419">
    <property type="entry name" value="HAD_2"/>
    <property type="match status" value="1"/>
</dbReference>